<evidence type="ECO:0000313" key="5">
    <source>
        <dbReference type="Proteomes" id="UP001363151"/>
    </source>
</evidence>
<reference evidence="4 5" key="1">
    <citation type="submission" date="2024-03" db="EMBL/GenBank/DDBJ databases">
        <title>Aureococcus anophagefferens CCMP1851 and Kratosvirus quantuckense: Draft genome of a second virus-susceptible host strain in the model system.</title>
        <authorList>
            <person name="Chase E."/>
            <person name="Truchon A.R."/>
            <person name="Schepens W."/>
            <person name="Wilhelm S.W."/>
        </authorList>
    </citation>
    <scope>NUCLEOTIDE SEQUENCE [LARGE SCALE GENOMIC DNA]</scope>
    <source>
        <strain evidence="4 5">CCMP1851</strain>
    </source>
</reference>
<comment type="caution">
    <text evidence="4">The sequence shown here is derived from an EMBL/GenBank/DDBJ whole genome shotgun (WGS) entry which is preliminary data.</text>
</comment>
<evidence type="ECO:0000256" key="2">
    <source>
        <dbReference type="ARBA" id="ARBA00022942"/>
    </source>
</evidence>
<dbReference type="PANTHER" id="PTHR32194:SF2">
    <property type="entry name" value="PROTEASOME SUBUNIT BETA TYPE-1"/>
    <property type="match status" value="1"/>
</dbReference>
<dbReference type="InterPro" id="IPR016050">
    <property type="entry name" value="Proteasome_bsu_CS"/>
</dbReference>
<comment type="similarity">
    <text evidence="3">Belongs to the peptidase T1B family.</text>
</comment>
<protein>
    <recommendedName>
        <fullName evidence="3">Proteasome subunit beta</fullName>
    </recommendedName>
</protein>
<proteinExistence type="inferred from homology"/>
<name>A0ABR1G4J9_AURAN</name>
<keyword evidence="1 3" id="KW-0963">Cytoplasm</keyword>
<comment type="subcellular location">
    <subcellularLocation>
        <location evidence="3">Cytoplasm</location>
    </subcellularLocation>
    <subcellularLocation>
        <location evidence="3">Nucleus</location>
    </subcellularLocation>
</comment>
<dbReference type="PANTHER" id="PTHR32194">
    <property type="entry name" value="METALLOPROTEASE TLDD"/>
    <property type="match status" value="1"/>
</dbReference>
<dbReference type="PROSITE" id="PS51476">
    <property type="entry name" value="PROTEASOME_BETA_2"/>
    <property type="match status" value="1"/>
</dbReference>
<dbReference type="SUPFAM" id="SSF56235">
    <property type="entry name" value="N-terminal nucleophile aminohydrolases (Ntn hydrolases)"/>
    <property type="match status" value="1"/>
</dbReference>
<dbReference type="Gene3D" id="3.60.20.10">
    <property type="entry name" value="Glutamine Phosphoribosylpyrophosphate, subunit 1, domain 1"/>
    <property type="match status" value="1"/>
</dbReference>
<keyword evidence="5" id="KW-1185">Reference proteome</keyword>
<comment type="subunit">
    <text evidence="3">Component of the proteasome complex.</text>
</comment>
<evidence type="ECO:0000256" key="3">
    <source>
        <dbReference type="RuleBase" id="RU004203"/>
    </source>
</evidence>
<dbReference type="InterPro" id="IPR001353">
    <property type="entry name" value="Proteasome_sua/b"/>
</dbReference>
<dbReference type="Proteomes" id="UP001363151">
    <property type="component" value="Unassembled WGS sequence"/>
</dbReference>
<gene>
    <name evidence="4" type="primary">PSMB1</name>
    <name evidence="4" type="ORF">SO694_00129077</name>
</gene>
<dbReference type="Pfam" id="PF00227">
    <property type="entry name" value="Proteasome"/>
    <property type="match status" value="1"/>
</dbReference>
<keyword evidence="3" id="KW-0539">Nucleus</keyword>
<dbReference type="EMBL" id="JBBJCI010000118">
    <property type="protein sequence ID" value="KAK7248247.1"/>
    <property type="molecule type" value="Genomic_DNA"/>
</dbReference>
<dbReference type="InterPro" id="IPR029055">
    <property type="entry name" value="Ntn_hydrolases_N"/>
</dbReference>
<evidence type="ECO:0000313" key="4">
    <source>
        <dbReference type="EMBL" id="KAK7248247.1"/>
    </source>
</evidence>
<keyword evidence="2 3" id="KW-0647">Proteasome</keyword>
<comment type="function">
    <text evidence="3">Component of the proteasome, a multicatalytic proteinase complex which is characterized by its ability to cleave peptides with Arg, Phe, Tyr, Leu, and Glu adjacent to the leaving group at neutral or slightly basic pH. The proteasome has an ATP-dependent proteolytic activity.</text>
</comment>
<evidence type="ECO:0000256" key="1">
    <source>
        <dbReference type="ARBA" id="ARBA00022490"/>
    </source>
</evidence>
<dbReference type="InterPro" id="IPR023333">
    <property type="entry name" value="Proteasome_suB-type"/>
</dbReference>
<accession>A0ABR1G4J9</accession>
<dbReference type="CDD" id="cd03757">
    <property type="entry name" value="proteasome_beta_type_1"/>
    <property type="match status" value="1"/>
</dbReference>
<dbReference type="PROSITE" id="PS00854">
    <property type="entry name" value="PROTEASOME_BETA_1"/>
    <property type="match status" value="1"/>
</dbReference>
<sequence>MAANLAPGFAPAASLPIRTPDEGFARVSQPAAPSTFDGKHKNPLEHRFEPYDFNGGTTLAISGADFAVVAADTRMSTGYSIMTRKMSKLHQLGPNTVLAAAGCQTDVVCLVDVLKTRQKMYKHQTGKNMTTTSIAQMLGNTLYYKRFFPYYAFNVLAGVDKEGKGCVYSYDAIGSFERVPFSASGSGQSYIIPLLDNIVTFKNRNDPKPELTAEYAVSIAKEAFVSAGERDIYTGDAVEIFVITKDGVSSETFNLKED</sequence>
<organism evidence="4 5">
    <name type="scientific">Aureococcus anophagefferens</name>
    <name type="common">Harmful bloom alga</name>
    <dbReference type="NCBI Taxonomy" id="44056"/>
    <lineage>
        <taxon>Eukaryota</taxon>
        <taxon>Sar</taxon>
        <taxon>Stramenopiles</taxon>
        <taxon>Ochrophyta</taxon>
        <taxon>Pelagophyceae</taxon>
        <taxon>Pelagomonadales</taxon>
        <taxon>Pelagomonadaceae</taxon>
        <taxon>Aureococcus</taxon>
    </lineage>
</organism>